<dbReference type="InterPro" id="IPR000073">
    <property type="entry name" value="AB_hydrolase_1"/>
</dbReference>
<dbReference type="SUPFAM" id="SSF53474">
    <property type="entry name" value="alpha/beta-Hydrolases"/>
    <property type="match status" value="1"/>
</dbReference>
<dbReference type="Gene3D" id="3.40.50.1820">
    <property type="entry name" value="alpha/beta hydrolase"/>
    <property type="match status" value="1"/>
</dbReference>
<dbReference type="PANTHER" id="PTHR42103">
    <property type="entry name" value="ALPHA/BETA-HYDROLASES SUPERFAMILY PROTEIN"/>
    <property type="match status" value="1"/>
</dbReference>
<name>A0AAW2YH78_9EUKA</name>
<proteinExistence type="predicted"/>
<gene>
    <name evidence="2" type="ORF">AKO1_006257</name>
</gene>
<feature type="domain" description="AB hydrolase-1" evidence="1">
    <location>
        <begin position="17"/>
        <end position="107"/>
    </location>
</feature>
<protein>
    <recommendedName>
        <fullName evidence="1">AB hydrolase-1 domain-containing protein</fullName>
    </recommendedName>
</protein>
<comment type="caution">
    <text evidence="2">The sequence shown here is derived from an EMBL/GenBank/DDBJ whole genome shotgun (WGS) entry which is preliminary data.</text>
</comment>
<dbReference type="PANTHER" id="PTHR42103:SF2">
    <property type="entry name" value="AB HYDROLASE-1 DOMAIN-CONTAINING PROTEIN"/>
    <property type="match status" value="1"/>
</dbReference>
<accession>A0AAW2YH78</accession>
<dbReference type="Pfam" id="PF00561">
    <property type="entry name" value="Abhydrolase_1"/>
    <property type="match status" value="1"/>
</dbReference>
<sequence length="193" mass="21925">MGGNMNNNVTGAFFHHFVEDMEDHPLVIQESVACVVRFNTRGVGQSTGSSTVTAWEERDDIISVCNYVLERCNIQKIIFIGYSCGSLLTSGVADLIPQVHSFVAISYPKGWWASWLFSNHYKEVLPSKKPKLFILGTSDQFASTDSFSVWFDDVLKEPKKLQIYDGDHFWFGMEVKLLETVKKWMVNQILSTI</sequence>
<dbReference type="InterPro" id="IPR029058">
    <property type="entry name" value="AB_hydrolase_fold"/>
</dbReference>
<dbReference type="EMBL" id="JAOPGA020000019">
    <property type="protein sequence ID" value="KAL0476348.1"/>
    <property type="molecule type" value="Genomic_DNA"/>
</dbReference>
<dbReference type="Proteomes" id="UP001431209">
    <property type="component" value="Unassembled WGS sequence"/>
</dbReference>
<reference evidence="2 3" key="1">
    <citation type="submission" date="2024-03" db="EMBL/GenBank/DDBJ databases">
        <title>The Acrasis kona genome and developmental transcriptomes reveal deep origins of eukaryotic multicellular pathways.</title>
        <authorList>
            <person name="Sheikh S."/>
            <person name="Fu C.-J."/>
            <person name="Brown M.W."/>
            <person name="Baldauf S.L."/>
        </authorList>
    </citation>
    <scope>NUCLEOTIDE SEQUENCE [LARGE SCALE GENOMIC DNA]</scope>
    <source>
        <strain evidence="2 3">ATCC MYA-3509</strain>
    </source>
</reference>
<evidence type="ECO:0000313" key="3">
    <source>
        <dbReference type="Proteomes" id="UP001431209"/>
    </source>
</evidence>
<evidence type="ECO:0000313" key="2">
    <source>
        <dbReference type="EMBL" id="KAL0476348.1"/>
    </source>
</evidence>
<dbReference type="AlphaFoldDB" id="A0AAW2YH78"/>
<evidence type="ECO:0000259" key="1">
    <source>
        <dbReference type="Pfam" id="PF00561"/>
    </source>
</evidence>
<keyword evidence="3" id="KW-1185">Reference proteome</keyword>
<organism evidence="2 3">
    <name type="scientific">Acrasis kona</name>
    <dbReference type="NCBI Taxonomy" id="1008807"/>
    <lineage>
        <taxon>Eukaryota</taxon>
        <taxon>Discoba</taxon>
        <taxon>Heterolobosea</taxon>
        <taxon>Tetramitia</taxon>
        <taxon>Eutetramitia</taxon>
        <taxon>Acrasidae</taxon>
        <taxon>Acrasis</taxon>
    </lineage>
</organism>